<dbReference type="PROSITE" id="PS50879">
    <property type="entry name" value="RNASE_H_1"/>
    <property type="match status" value="1"/>
</dbReference>
<dbReference type="GO" id="GO:0003676">
    <property type="term" value="F:nucleic acid binding"/>
    <property type="evidence" value="ECO:0007669"/>
    <property type="project" value="InterPro"/>
</dbReference>
<dbReference type="InterPro" id="IPR012337">
    <property type="entry name" value="RNaseH-like_sf"/>
</dbReference>
<reference evidence="4" key="2">
    <citation type="journal article" date="2019" name="IMA Fungus">
        <title>Genome sequencing and comparison of five Tilletia species to identify candidate genes for the detection of regulated species infecting wheat.</title>
        <authorList>
            <person name="Nguyen H.D.T."/>
            <person name="Sultana T."/>
            <person name="Kesanakurti P."/>
            <person name="Hambleton S."/>
        </authorList>
    </citation>
    <scope>NUCLEOTIDE SEQUENCE</scope>
    <source>
        <strain evidence="4">DAOMC 238032</strain>
    </source>
</reference>
<dbReference type="InterPro" id="IPR000477">
    <property type="entry name" value="RT_dom"/>
</dbReference>
<comment type="caution">
    <text evidence="4">The sequence shown here is derived from an EMBL/GenBank/DDBJ whole genome shotgun (WGS) entry which is preliminary data.</text>
</comment>
<evidence type="ECO:0008006" key="6">
    <source>
        <dbReference type="Google" id="ProtNLM"/>
    </source>
</evidence>
<dbReference type="Gene3D" id="3.30.420.10">
    <property type="entry name" value="Ribonuclease H-like superfamily/Ribonuclease H"/>
    <property type="match status" value="1"/>
</dbReference>
<gene>
    <name evidence="4" type="ORF">A4X03_0g7502</name>
</gene>
<dbReference type="Gene3D" id="3.60.10.10">
    <property type="entry name" value="Endonuclease/exonuclease/phosphatase"/>
    <property type="match status" value="1"/>
</dbReference>
<evidence type="ECO:0000313" key="4">
    <source>
        <dbReference type="EMBL" id="KAE8245114.1"/>
    </source>
</evidence>
<dbReference type="InterPro" id="IPR036691">
    <property type="entry name" value="Endo/exonu/phosph_ase_sf"/>
</dbReference>
<protein>
    <recommendedName>
        <fullName evidence="6">RNase H type-1 domain-containing protein</fullName>
    </recommendedName>
</protein>
<feature type="domain" description="Reverse transcriptase" evidence="2">
    <location>
        <begin position="530"/>
        <end position="805"/>
    </location>
</feature>
<evidence type="ECO:0000256" key="1">
    <source>
        <dbReference type="SAM" id="MobiDB-lite"/>
    </source>
</evidence>
<name>A0A8T8SQR1_9BASI</name>
<dbReference type="CDD" id="cd01650">
    <property type="entry name" value="RT_nLTR_like"/>
    <property type="match status" value="1"/>
</dbReference>
<feature type="domain" description="RNase H type-1" evidence="3">
    <location>
        <begin position="1005"/>
        <end position="1143"/>
    </location>
</feature>
<evidence type="ECO:0000259" key="3">
    <source>
        <dbReference type="PROSITE" id="PS50879"/>
    </source>
</evidence>
<dbReference type="InterPro" id="IPR005135">
    <property type="entry name" value="Endo/exonuclease/phosphatase"/>
</dbReference>
<feature type="region of interest" description="Disordered" evidence="1">
    <location>
        <begin position="1"/>
        <end position="23"/>
    </location>
</feature>
<dbReference type="PROSITE" id="PS50878">
    <property type="entry name" value="RT_POL"/>
    <property type="match status" value="1"/>
</dbReference>
<dbReference type="Pfam" id="PF14529">
    <property type="entry name" value="Exo_endo_phos_2"/>
    <property type="match status" value="1"/>
</dbReference>
<dbReference type="Pfam" id="PF00078">
    <property type="entry name" value="RVT_1"/>
    <property type="match status" value="1"/>
</dbReference>
<organism evidence="4 5">
    <name type="scientific">Tilletia caries</name>
    <name type="common">wheat bunt fungus</name>
    <dbReference type="NCBI Taxonomy" id="13290"/>
    <lineage>
        <taxon>Eukaryota</taxon>
        <taxon>Fungi</taxon>
        <taxon>Dikarya</taxon>
        <taxon>Basidiomycota</taxon>
        <taxon>Ustilaginomycotina</taxon>
        <taxon>Exobasidiomycetes</taxon>
        <taxon>Tilletiales</taxon>
        <taxon>Tilletiaceae</taxon>
        <taxon>Tilletia</taxon>
    </lineage>
</organism>
<reference evidence="4" key="1">
    <citation type="submission" date="2016-04" db="EMBL/GenBank/DDBJ databases">
        <authorList>
            <person name="Nguyen H.D."/>
            <person name="Kesanakurti P."/>
            <person name="Cullis J."/>
            <person name="Levesque C.A."/>
            <person name="Hambleton S."/>
        </authorList>
    </citation>
    <scope>NUCLEOTIDE SEQUENCE</scope>
    <source>
        <strain evidence="4">DAOMC 238032</strain>
    </source>
</reference>
<dbReference type="PANTHER" id="PTHR33481:SF1">
    <property type="entry name" value="ENDONUCLEASE_EXONUCLEASE_PHOSPHATASE DOMAIN-CONTAINING PROTEIN-RELATED"/>
    <property type="match status" value="1"/>
</dbReference>
<dbReference type="GO" id="GO:0004523">
    <property type="term" value="F:RNA-DNA hybrid ribonuclease activity"/>
    <property type="evidence" value="ECO:0007669"/>
    <property type="project" value="InterPro"/>
</dbReference>
<feature type="non-terminal residue" evidence="4">
    <location>
        <position position="1"/>
    </location>
</feature>
<dbReference type="InterPro" id="IPR002156">
    <property type="entry name" value="RNaseH_domain"/>
</dbReference>
<dbReference type="SUPFAM" id="SSF53098">
    <property type="entry name" value="Ribonuclease H-like"/>
    <property type="match status" value="1"/>
</dbReference>
<accession>A0A8T8SQR1</accession>
<evidence type="ECO:0000259" key="2">
    <source>
        <dbReference type="PROSITE" id="PS50878"/>
    </source>
</evidence>
<dbReference type="EMBL" id="LWDD02001801">
    <property type="protein sequence ID" value="KAE8245114.1"/>
    <property type="molecule type" value="Genomic_DNA"/>
</dbReference>
<proteinExistence type="predicted"/>
<dbReference type="Proteomes" id="UP000077671">
    <property type="component" value="Unassembled WGS sequence"/>
</dbReference>
<dbReference type="SUPFAM" id="SSF56219">
    <property type="entry name" value="DNase I-like"/>
    <property type="match status" value="1"/>
</dbReference>
<dbReference type="InterPro" id="IPR036397">
    <property type="entry name" value="RNaseH_sf"/>
</dbReference>
<sequence length="1317" mass="146070">SLALTQYARKFQPTPSPPPTVTGVKPVRSIQLNCAKRRTAFHSLFNTAPSDRFDMIFLQEPYVITQTSQPPYYAGWRPISPIFDAPPAQDTPVGPRAISYISATRFSPNSITPLATNSYDVSAFVVAEGAGLPARAFINIYNQKDNIGTLEAVDSLLDRIFTRHNNPAIFLLGDFNLHHELWNPHDYLSSDPRAETLLDIAGKHGLELRSEEGVPTFQHISGQSRATTINLVWANRLGADLMFSCRTDVDGSFSQLSDHRALVHETLSQHEVRSPIRSPYQWDKVDWTKLTINLEGLLPLVPDPSNHSLPHRAQRELLDASAQGLVDTLQAVVKKMVPVAEVGPRSKRWWNSSLSALRATCAKTEREKQRANRRGDETVKATAAAAWRKARAVYTNAIKHHKAQHWDEFLESVDDRTIWTAAKYKMAGQQFDRFVPPISSDNGLCASPEDQAQAFHKAFTQASAPANLSDTRAASYPTPLPDLAIRTEHLSAALERMSPSRTADPHGVTTLVLKKVWHVILPLFSNIVAAGMRLGHYPPVFKSAHTLVLRKPRRGDYSLPSSWRPIDLISRLGLVWDSALTARLSFLAETHHLLPNSHFGGRPARSTADALVCMEERVFDEWRRGRMCGFLSFDSKAAFPSMRRDRLCHNLRMAGIPANVVELIRSWHNNRWVRYIISEYLCQALHRQDGCPQGSPLSPLLSLFYNAPLLNRIDELGPEFHSTGYIDDIGVLVTGRDEEEVQERLQMVAPQTRWWQDSHGTLLDLTKTHFTIFSRSLSDPPPQDLPFDGELIPWQPTVELLGVILDHQLRFREQRARTVQRAQGAWLAITSLGNSVKGLGLSHLLRLFRCIVVPRIEYGALVWHRFESNSATVKKLQAIQNTALRRALGAFRTTPVDALHFDSNLPPIGAHLDIRVSEQAVKLLTGSSSNPAAVAARKAHRRPTKRFTTNMALIFRQLAAIGVPLTSIEHLSPIAAEPGWTSRFLADISQERDQAIATSSSIRGDAFNPVFFCDGSLVDEGVGAAAYDPWSGRAESSFLGGSWAHTVFEAELKGIELALRMAKADYEELWSITIVVDNQAAIRSLSTPPRRAAGQHLAISIHHLAEDIRRQHPGCSFQLIWCPGHEGVAGNEVADGLAKSAARATEDGSSTEPASLAAIKMTIKQHISWSATYWTGSSGGFHRQIRAQTSSGSTRDALSRLSRAGTSAVVQARTGHAGTNAYLHRFGNVDSPICTVCRVPETMQHLIMTCRRHGDARSTFRRALRAKGLPDTQLVHHLSPAAFPALAHFLLCTGKFRSSRPQPAHADVRSTILPIQL</sequence>
<dbReference type="CDD" id="cd09276">
    <property type="entry name" value="Rnase_HI_RT_non_LTR"/>
    <property type="match status" value="1"/>
</dbReference>
<evidence type="ECO:0000313" key="5">
    <source>
        <dbReference type="Proteomes" id="UP000077671"/>
    </source>
</evidence>
<dbReference type="PANTHER" id="PTHR33481">
    <property type="entry name" value="REVERSE TRANSCRIPTASE"/>
    <property type="match status" value="1"/>
</dbReference>
<dbReference type="Pfam" id="PF00075">
    <property type="entry name" value="RNase_H"/>
    <property type="match status" value="1"/>
</dbReference>